<feature type="transmembrane region" description="Helical" evidence="1">
    <location>
        <begin position="36"/>
        <end position="59"/>
    </location>
</feature>
<reference evidence="2" key="1">
    <citation type="journal article" date="2013" name="Genetics">
        <title>The draft genome and transcriptome of Panagrellus redivivus are shaped by the harsh demands of a free-living lifestyle.</title>
        <authorList>
            <person name="Srinivasan J."/>
            <person name="Dillman A.R."/>
            <person name="Macchietto M.G."/>
            <person name="Heikkinen L."/>
            <person name="Lakso M."/>
            <person name="Fracchia K.M."/>
            <person name="Antoshechkin I."/>
            <person name="Mortazavi A."/>
            <person name="Wong G."/>
            <person name="Sternberg P.W."/>
        </authorList>
    </citation>
    <scope>NUCLEOTIDE SEQUENCE [LARGE SCALE GENOMIC DNA]</scope>
    <source>
        <strain evidence="2">MT8872</strain>
    </source>
</reference>
<proteinExistence type="predicted"/>
<name>A0A7E4VZ82_PANRE</name>
<keyword evidence="1" id="KW-1133">Transmembrane helix</keyword>
<feature type="transmembrane region" description="Helical" evidence="1">
    <location>
        <begin position="198"/>
        <end position="215"/>
    </location>
</feature>
<keyword evidence="1" id="KW-0812">Transmembrane</keyword>
<evidence type="ECO:0000313" key="2">
    <source>
        <dbReference type="Proteomes" id="UP000492821"/>
    </source>
</evidence>
<accession>A0A7E4VZ82</accession>
<evidence type="ECO:0000313" key="3">
    <source>
        <dbReference type="WBParaSite" id="Pan_g4701.t1"/>
    </source>
</evidence>
<reference evidence="3" key="2">
    <citation type="submission" date="2020-10" db="UniProtKB">
        <authorList>
            <consortium name="WormBaseParasite"/>
        </authorList>
    </citation>
    <scope>IDENTIFICATION</scope>
</reference>
<protein>
    <submittedName>
        <fullName evidence="3">7TM_GPCR_Srx domain-containing protein</fullName>
    </submittedName>
</protein>
<dbReference type="WBParaSite" id="Pan_g4701.t1">
    <property type="protein sequence ID" value="Pan_g4701.t1"/>
    <property type="gene ID" value="Pan_g4701"/>
</dbReference>
<dbReference type="Proteomes" id="UP000492821">
    <property type="component" value="Unassembled WGS sequence"/>
</dbReference>
<keyword evidence="2" id="KW-1185">Reference proteome</keyword>
<evidence type="ECO:0000256" key="1">
    <source>
        <dbReference type="SAM" id="Phobius"/>
    </source>
</evidence>
<sequence length="246" mass="28187">MLTVLVASWWLCAFFGASVSLFLGVFWRPEPIYNDYAFLTLFSTSVMSINVVHVSQFFITLERIIVMRSTTLNYNHKVLLILCILTNLGLCTFLGVTFVTHFHPSHDNSGVRMPVLRILEEQAYLIQYYTSYGISLITLVCSFCFILLFRKTITAKTEKSFTKMQNTIKYTILVDIWLDFLPQILTIGLSLFGSTYGPYVATLQRILFTFCGIFVNQRFHKNFVVNRNSTIANSSMKTPTIVNSKL</sequence>
<feature type="transmembrane region" description="Helical" evidence="1">
    <location>
        <begin position="123"/>
        <end position="149"/>
    </location>
</feature>
<organism evidence="2 3">
    <name type="scientific">Panagrellus redivivus</name>
    <name type="common">Microworm</name>
    <dbReference type="NCBI Taxonomy" id="6233"/>
    <lineage>
        <taxon>Eukaryota</taxon>
        <taxon>Metazoa</taxon>
        <taxon>Ecdysozoa</taxon>
        <taxon>Nematoda</taxon>
        <taxon>Chromadorea</taxon>
        <taxon>Rhabditida</taxon>
        <taxon>Tylenchina</taxon>
        <taxon>Panagrolaimomorpha</taxon>
        <taxon>Panagrolaimoidea</taxon>
        <taxon>Panagrolaimidae</taxon>
        <taxon>Panagrellus</taxon>
    </lineage>
</organism>
<keyword evidence="1" id="KW-0472">Membrane</keyword>
<feature type="transmembrane region" description="Helical" evidence="1">
    <location>
        <begin position="79"/>
        <end position="103"/>
    </location>
</feature>
<dbReference type="AlphaFoldDB" id="A0A7E4VZ82"/>
<feature type="transmembrane region" description="Helical" evidence="1">
    <location>
        <begin position="170"/>
        <end position="192"/>
    </location>
</feature>